<protein>
    <recommendedName>
        <fullName evidence="3">Reverse transcriptase domain-containing protein</fullName>
    </recommendedName>
</protein>
<proteinExistence type="predicted"/>
<reference evidence="1" key="1">
    <citation type="submission" date="2020-06" db="EMBL/GenBank/DDBJ databases">
        <title>Draft genome of Bugula neritina, a colonial animal packing powerful symbionts and potential medicines.</title>
        <authorList>
            <person name="Rayko M."/>
        </authorList>
    </citation>
    <scope>NUCLEOTIDE SEQUENCE [LARGE SCALE GENOMIC DNA]</scope>
    <source>
        <strain evidence="1">Kwan_BN1</strain>
    </source>
</reference>
<evidence type="ECO:0000313" key="1">
    <source>
        <dbReference type="EMBL" id="KAF6040826.1"/>
    </source>
</evidence>
<dbReference type="PANTHER" id="PTHR47027">
    <property type="entry name" value="REVERSE TRANSCRIPTASE DOMAIN-CONTAINING PROTEIN"/>
    <property type="match status" value="1"/>
</dbReference>
<dbReference type="Proteomes" id="UP000593567">
    <property type="component" value="Unassembled WGS sequence"/>
</dbReference>
<sequence length="184" mass="20964">MTCTKQGRTTTIQEKEGKCLTEEQVILKQWTEYRSELYKAKATGNPEILNVPSATNTDDHPILQEEVEAAIKALNKEKSAGELVLTLPKKGNLKLYQNYRSISLISHPSKVMLKILLDRLKPQAEKIIAEEQAGFRAGRSTTEQIFNLRILCEGYLQHQQNLYHVFVNFKKSLAYSFVGNHEDV</sequence>
<evidence type="ECO:0000313" key="2">
    <source>
        <dbReference type="Proteomes" id="UP000593567"/>
    </source>
</evidence>
<dbReference type="EMBL" id="VXIV02000098">
    <property type="protein sequence ID" value="KAF6040826.1"/>
    <property type="molecule type" value="Genomic_DNA"/>
</dbReference>
<comment type="caution">
    <text evidence="1">The sequence shown here is derived from an EMBL/GenBank/DDBJ whole genome shotgun (WGS) entry which is preliminary data.</text>
</comment>
<dbReference type="AlphaFoldDB" id="A0A7J7KRJ6"/>
<dbReference type="OrthoDB" id="10070415at2759"/>
<dbReference type="PANTHER" id="PTHR47027:SF20">
    <property type="entry name" value="REVERSE TRANSCRIPTASE-LIKE PROTEIN WITH RNA-DIRECTED DNA POLYMERASE DOMAIN"/>
    <property type="match status" value="1"/>
</dbReference>
<accession>A0A7J7KRJ6</accession>
<keyword evidence="2" id="KW-1185">Reference proteome</keyword>
<gene>
    <name evidence="1" type="ORF">EB796_000859</name>
</gene>
<name>A0A7J7KRJ6_BUGNE</name>
<organism evidence="1 2">
    <name type="scientific">Bugula neritina</name>
    <name type="common">Brown bryozoan</name>
    <name type="synonym">Sertularia neritina</name>
    <dbReference type="NCBI Taxonomy" id="10212"/>
    <lineage>
        <taxon>Eukaryota</taxon>
        <taxon>Metazoa</taxon>
        <taxon>Spiralia</taxon>
        <taxon>Lophotrochozoa</taxon>
        <taxon>Bryozoa</taxon>
        <taxon>Gymnolaemata</taxon>
        <taxon>Cheilostomatida</taxon>
        <taxon>Flustrina</taxon>
        <taxon>Buguloidea</taxon>
        <taxon>Bugulidae</taxon>
        <taxon>Bugula</taxon>
    </lineage>
</organism>
<evidence type="ECO:0008006" key="3">
    <source>
        <dbReference type="Google" id="ProtNLM"/>
    </source>
</evidence>